<evidence type="ECO:0000256" key="1">
    <source>
        <dbReference type="SAM" id="MobiDB-lite"/>
    </source>
</evidence>
<keyword evidence="3" id="KW-1185">Reference proteome</keyword>
<evidence type="ECO:0000313" key="3">
    <source>
        <dbReference type="Proteomes" id="UP000233551"/>
    </source>
</evidence>
<accession>A0A2I0IGU1</accession>
<dbReference type="AlphaFoldDB" id="A0A2I0IGU1"/>
<name>A0A2I0IGU1_PUNGR</name>
<feature type="region of interest" description="Disordered" evidence="1">
    <location>
        <begin position="31"/>
        <end position="164"/>
    </location>
</feature>
<evidence type="ECO:0000313" key="2">
    <source>
        <dbReference type="EMBL" id="PKI43227.1"/>
    </source>
</evidence>
<feature type="compositionally biased region" description="Basic and acidic residues" evidence="1">
    <location>
        <begin position="33"/>
        <end position="48"/>
    </location>
</feature>
<comment type="caution">
    <text evidence="2">The sequence shown here is derived from an EMBL/GenBank/DDBJ whole genome shotgun (WGS) entry which is preliminary data.</text>
</comment>
<gene>
    <name evidence="2" type="ORF">CRG98_036382</name>
</gene>
<organism evidence="2 3">
    <name type="scientific">Punica granatum</name>
    <name type="common">Pomegranate</name>
    <dbReference type="NCBI Taxonomy" id="22663"/>
    <lineage>
        <taxon>Eukaryota</taxon>
        <taxon>Viridiplantae</taxon>
        <taxon>Streptophyta</taxon>
        <taxon>Embryophyta</taxon>
        <taxon>Tracheophyta</taxon>
        <taxon>Spermatophyta</taxon>
        <taxon>Magnoliopsida</taxon>
        <taxon>eudicotyledons</taxon>
        <taxon>Gunneridae</taxon>
        <taxon>Pentapetalae</taxon>
        <taxon>rosids</taxon>
        <taxon>malvids</taxon>
        <taxon>Myrtales</taxon>
        <taxon>Lythraceae</taxon>
        <taxon>Punica</taxon>
    </lineage>
</organism>
<protein>
    <submittedName>
        <fullName evidence="2">Uncharacterized protein</fullName>
    </submittedName>
</protein>
<dbReference type="Proteomes" id="UP000233551">
    <property type="component" value="Unassembled WGS sequence"/>
</dbReference>
<proteinExistence type="predicted"/>
<sequence length="164" mass="18358">MNFRNSTWFPEGRFSGHKRLPASLRGIFMANRDYNDPRTPRDIRETLRKPRSQVPRSPPAIGLRSGTASQQSCAGQKAHRNGHYNAQRSNWRTGTINSTTSVQTGQNRLSRRRVTRTSAKPSPKPRLNPRSHDSTPSHGLVASSRGYSPWPAAPRALIFPPPPI</sequence>
<dbReference type="EMBL" id="PGOL01003069">
    <property type="protein sequence ID" value="PKI43227.1"/>
    <property type="molecule type" value="Genomic_DNA"/>
</dbReference>
<reference evidence="2 3" key="1">
    <citation type="submission" date="2017-11" db="EMBL/GenBank/DDBJ databases">
        <title>De-novo sequencing of pomegranate (Punica granatum L.) genome.</title>
        <authorList>
            <person name="Akparov Z."/>
            <person name="Amiraslanov A."/>
            <person name="Hajiyeva S."/>
            <person name="Abbasov M."/>
            <person name="Kaur K."/>
            <person name="Hamwieh A."/>
            <person name="Solovyev V."/>
            <person name="Salamov A."/>
            <person name="Braich B."/>
            <person name="Kosarev P."/>
            <person name="Mahmoud A."/>
            <person name="Hajiyev E."/>
            <person name="Babayeva S."/>
            <person name="Izzatullayeva V."/>
            <person name="Mammadov A."/>
            <person name="Mammadov A."/>
            <person name="Sharifova S."/>
            <person name="Ojaghi J."/>
            <person name="Eynullazada K."/>
            <person name="Bayramov B."/>
            <person name="Abdulazimova A."/>
            <person name="Shahmuradov I."/>
        </authorList>
    </citation>
    <scope>NUCLEOTIDE SEQUENCE [LARGE SCALE GENOMIC DNA]</scope>
    <source>
        <strain evidence="3">cv. AG2017</strain>
        <tissue evidence="2">Leaf</tissue>
    </source>
</reference>
<feature type="compositionally biased region" description="Polar residues" evidence="1">
    <location>
        <begin position="84"/>
        <end position="108"/>
    </location>
</feature>